<evidence type="ECO:0000256" key="5">
    <source>
        <dbReference type="ARBA" id="ARBA00023002"/>
    </source>
</evidence>
<evidence type="ECO:0000256" key="4">
    <source>
        <dbReference type="ARBA" id="ARBA00022857"/>
    </source>
</evidence>
<evidence type="ECO:0000256" key="2">
    <source>
        <dbReference type="ARBA" id="ARBA00022571"/>
    </source>
</evidence>
<dbReference type="InterPro" id="IPR036291">
    <property type="entry name" value="NAD(P)-bd_dom_sf"/>
</dbReference>
<dbReference type="KEGG" id="pzh:CX676_13595"/>
<dbReference type="SUPFAM" id="SSF55347">
    <property type="entry name" value="Glyceraldehyde-3-phosphate dehydrogenase-like, C-terminal domain"/>
    <property type="match status" value="1"/>
</dbReference>
<dbReference type="SUPFAM" id="SSF51735">
    <property type="entry name" value="NAD(P)-binding Rossmann-fold domains"/>
    <property type="match status" value="1"/>
</dbReference>
<keyword evidence="2 6" id="KW-0055">Arginine biosynthesis</keyword>
<comment type="catalytic activity">
    <reaction evidence="6">
        <text>N-acetyl-L-glutamate 5-semialdehyde + phosphate + NADP(+) = N-acetyl-L-glutamyl 5-phosphate + NADPH + H(+)</text>
        <dbReference type="Rhea" id="RHEA:21588"/>
        <dbReference type="ChEBI" id="CHEBI:15378"/>
        <dbReference type="ChEBI" id="CHEBI:29123"/>
        <dbReference type="ChEBI" id="CHEBI:43474"/>
        <dbReference type="ChEBI" id="CHEBI:57783"/>
        <dbReference type="ChEBI" id="CHEBI:57936"/>
        <dbReference type="ChEBI" id="CHEBI:58349"/>
        <dbReference type="EC" id="1.2.1.38"/>
    </reaction>
</comment>
<dbReference type="InterPro" id="IPR050085">
    <property type="entry name" value="AGPR"/>
</dbReference>
<evidence type="ECO:0000259" key="7">
    <source>
        <dbReference type="SMART" id="SM00859"/>
    </source>
</evidence>
<keyword evidence="9" id="KW-1185">Reference proteome</keyword>
<dbReference type="Gene3D" id="3.30.360.10">
    <property type="entry name" value="Dihydrodipicolinate Reductase, domain 2"/>
    <property type="match status" value="1"/>
</dbReference>
<keyword evidence="5 6" id="KW-0560">Oxidoreductase</keyword>
<dbReference type="InterPro" id="IPR058924">
    <property type="entry name" value="AGPR_dimerisation_dom"/>
</dbReference>
<evidence type="ECO:0000256" key="3">
    <source>
        <dbReference type="ARBA" id="ARBA00022605"/>
    </source>
</evidence>
<dbReference type="InterPro" id="IPR000534">
    <property type="entry name" value="Semialdehyde_DH_NAD-bd"/>
</dbReference>
<dbReference type="GO" id="GO:0005737">
    <property type="term" value="C:cytoplasm"/>
    <property type="evidence" value="ECO:0007669"/>
    <property type="project" value="UniProtKB-SubCell"/>
</dbReference>
<feature type="active site" evidence="6">
    <location>
        <position position="116"/>
    </location>
</feature>
<dbReference type="GO" id="GO:0051287">
    <property type="term" value="F:NAD binding"/>
    <property type="evidence" value="ECO:0007669"/>
    <property type="project" value="InterPro"/>
</dbReference>
<comment type="function">
    <text evidence="6">Catalyzes the NADPH-dependent reduction of N-acetyl-5-glutamyl phosphate to yield N-acetyl-L-glutamate 5-semialdehyde.</text>
</comment>
<dbReference type="UniPathway" id="UPA00068">
    <property type="reaction ID" value="UER00108"/>
</dbReference>
<comment type="pathway">
    <text evidence="6">Amino-acid biosynthesis; L-arginine biosynthesis; N(2)-acetyl-L-ornithine from L-glutamate: step 3/4.</text>
</comment>
<evidence type="ECO:0000256" key="1">
    <source>
        <dbReference type="ARBA" id="ARBA00022490"/>
    </source>
</evidence>
<feature type="domain" description="Semialdehyde dehydrogenase NAD-binding" evidence="7">
    <location>
        <begin position="4"/>
        <end position="105"/>
    </location>
</feature>
<organism evidence="8 9">
    <name type="scientific">Paracoccus zhejiangensis</name>
    <dbReference type="NCBI Taxonomy" id="1077935"/>
    <lineage>
        <taxon>Bacteria</taxon>
        <taxon>Pseudomonadati</taxon>
        <taxon>Pseudomonadota</taxon>
        <taxon>Alphaproteobacteria</taxon>
        <taxon>Rhodobacterales</taxon>
        <taxon>Paracoccaceae</taxon>
        <taxon>Paracoccus</taxon>
    </lineage>
</organism>
<dbReference type="EMBL" id="CP025430">
    <property type="protein sequence ID" value="AUH65080.1"/>
    <property type="molecule type" value="Genomic_DNA"/>
</dbReference>
<comment type="subcellular location">
    <subcellularLocation>
        <location evidence="6">Cytoplasm</location>
    </subcellularLocation>
</comment>
<evidence type="ECO:0000313" key="9">
    <source>
        <dbReference type="Proteomes" id="UP000234530"/>
    </source>
</evidence>
<dbReference type="InterPro" id="IPR010136">
    <property type="entry name" value="AGPR_type-2"/>
</dbReference>
<dbReference type="Pfam" id="PF22698">
    <property type="entry name" value="Semialdhyde_dhC_1"/>
    <property type="match status" value="1"/>
</dbReference>
<sequence>MAYQVFIDGEAGTTGLQIRDRLANRDDIQLVQVDPARRKEPEARREAFAAADVAILCLPDDAAREAVALAEGLDVRFIDASTAHRVADGWVYGFAEVAAGAREAIAAAKNVSNPGCYSTGAIAIIAPLVAAGLVAKDEALSIIGVSGYTGGGKAMIADFDAGEAPAHFIYALDQHHKHLPEIIARTGLTTRPVFSPAVGNFAQGMAIQLPLQLGGGRSLATLHQALADHYAGAQFVRVVTAEEAGPRIVPTKLNDTNMLEISVHGDDANGCANVIAVLDNLGKGASGAAVQNLNIMLGVDEGAGL</sequence>
<evidence type="ECO:0000313" key="8">
    <source>
        <dbReference type="EMBL" id="AUH65080.1"/>
    </source>
</evidence>
<dbReference type="Pfam" id="PF01118">
    <property type="entry name" value="Semialdhyde_dh"/>
    <property type="match status" value="1"/>
</dbReference>
<reference evidence="8 9" key="1">
    <citation type="journal article" date="2013" name="Antonie Van Leeuwenhoek">
        <title>Paracoccus zhejiangensis sp. nov., isolated from activated sludge in wastewater-treatment system.</title>
        <authorList>
            <person name="Wu Z.G."/>
            <person name="Zhang D.F."/>
            <person name="Liu Y.L."/>
            <person name="Wang F."/>
            <person name="Jiang X."/>
            <person name="Li C."/>
            <person name="Li S.P."/>
            <person name="Hong Q."/>
            <person name="Li W.J."/>
        </authorList>
    </citation>
    <scope>NUCLEOTIDE SEQUENCE [LARGE SCALE GENOMIC DNA]</scope>
    <source>
        <strain evidence="8 9">J6</strain>
    </source>
</reference>
<dbReference type="EC" id="1.2.1.38" evidence="6"/>
<dbReference type="OrthoDB" id="9801289at2"/>
<keyword evidence="3 6" id="KW-0028">Amino-acid biosynthesis</keyword>
<protein>
    <recommendedName>
        <fullName evidence="6">N-acetyl-gamma-glutamyl-phosphate reductase</fullName>
        <shortName evidence="6">AGPR</shortName>
        <ecNumber evidence="6">1.2.1.38</ecNumber>
    </recommendedName>
    <alternativeName>
        <fullName evidence="6">N-acetyl-glutamate semialdehyde dehydrogenase</fullName>
        <shortName evidence="6">NAGSA dehydrogenase</shortName>
    </alternativeName>
</protein>
<name>A0A2H5F0L8_9RHOB</name>
<dbReference type="GO" id="GO:0006526">
    <property type="term" value="P:L-arginine biosynthetic process"/>
    <property type="evidence" value="ECO:0007669"/>
    <property type="project" value="UniProtKB-UniRule"/>
</dbReference>
<dbReference type="PANTHER" id="PTHR32338">
    <property type="entry name" value="N-ACETYL-GAMMA-GLUTAMYL-PHOSPHATE REDUCTASE, CHLOROPLASTIC-RELATED-RELATED"/>
    <property type="match status" value="1"/>
</dbReference>
<dbReference type="SMART" id="SM00859">
    <property type="entry name" value="Semialdhyde_dh"/>
    <property type="match status" value="1"/>
</dbReference>
<dbReference type="CDD" id="cd23935">
    <property type="entry name" value="AGPR_2_C"/>
    <property type="match status" value="1"/>
</dbReference>
<dbReference type="HAMAP" id="MF_01110">
    <property type="entry name" value="ArgC_type2"/>
    <property type="match status" value="1"/>
</dbReference>
<keyword evidence="4 6" id="KW-0521">NADP</keyword>
<accession>A0A2H5F0L8</accession>
<keyword evidence="1 6" id="KW-0963">Cytoplasm</keyword>
<proteinExistence type="inferred from homology"/>
<dbReference type="GO" id="GO:0003942">
    <property type="term" value="F:N-acetyl-gamma-glutamyl-phosphate reductase activity"/>
    <property type="evidence" value="ECO:0007669"/>
    <property type="project" value="UniProtKB-UniRule"/>
</dbReference>
<dbReference type="Proteomes" id="UP000234530">
    <property type="component" value="Chromosome"/>
</dbReference>
<dbReference type="Gene3D" id="3.40.50.720">
    <property type="entry name" value="NAD(P)-binding Rossmann-like Domain"/>
    <property type="match status" value="1"/>
</dbReference>
<dbReference type="NCBIfam" id="TIGR01851">
    <property type="entry name" value="argC_other"/>
    <property type="match status" value="1"/>
</dbReference>
<comment type="similarity">
    <text evidence="6">Belongs to the NAGSA dehydrogenase family. Type 2 subfamily.</text>
</comment>
<evidence type="ECO:0000256" key="6">
    <source>
        <dbReference type="HAMAP-Rule" id="MF_01110"/>
    </source>
</evidence>
<dbReference type="PANTHER" id="PTHR32338:SF10">
    <property type="entry name" value="N-ACETYL-GAMMA-GLUTAMYL-PHOSPHATE REDUCTASE, CHLOROPLASTIC-RELATED"/>
    <property type="match status" value="1"/>
</dbReference>
<gene>
    <name evidence="6 8" type="primary">argC</name>
    <name evidence="8" type="ORF">CX676_13595</name>
</gene>
<dbReference type="AlphaFoldDB" id="A0A2H5F0L8"/>
<dbReference type="RefSeq" id="WP_101753107.1">
    <property type="nucleotide sequence ID" value="NZ_CP025430.1"/>
</dbReference>